<reference evidence="3 4" key="1">
    <citation type="submission" date="2020-04" db="EMBL/GenBank/DDBJ databases">
        <authorList>
            <person name="Alioto T."/>
            <person name="Alioto T."/>
            <person name="Gomez Garrido J."/>
        </authorList>
    </citation>
    <scope>NUCLEOTIDE SEQUENCE [LARGE SCALE GENOMIC DNA]</scope>
</reference>
<feature type="domain" description="BTB" evidence="2">
    <location>
        <begin position="40"/>
        <end position="114"/>
    </location>
</feature>
<dbReference type="InterPro" id="IPR000210">
    <property type="entry name" value="BTB/POZ_dom"/>
</dbReference>
<dbReference type="GO" id="GO:0022008">
    <property type="term" value="P:neurogenesis"/>
    <property type="evidence" value="ECO:0007669"/>
    <property type="project" value="TreeGrafter"/>
</dbReference>
<evidence type="ECO:0000259" key="2">
    <source>
        <dbReference type="PROSITE" id="PS50097"/>
    </source>
</evidence>
<proteinExistence type="predicted"/>
<evidence type="ECO:0000313" key="4">
    <source>
        <dbReference type="Proteomes" id="UP000494165"/>
    </source>
</evidence>
<dbReference type="Gene3D" id="3.30.710.10">
    <property type="entry name" value="Potassium Channel Kv1.1, Chain A"/>
    <property type="match status" value="1"/>
</dbReference>
<dbReference type="AlphaFoldDB" id="A0A8S1DZR1"/>
<name>A0A8S1DZR1_9INSE</name>
<dbReference type="CDD" id="cd18186">
    <property type="entry name" value="BTB_POZ_ZBTB_KLHL-like"/>
    <property type="match status" value="1"/>
</dbReference>
<dbReference type="SMART" id="SM00225">
    <property type="entry name" value="BTB"/>
    <property type="match status" value="1"/>
</dbReference>
<dbReference type="EMBL" id="CADEPI010000581">
    <property type="protein sequence ID" value="CAB3387486.1"/>
    <property type="molecule type" value="Genomic_DNA"/>
</dbReference>
<gene>
    <name evidence="3" type="ORF">CLODIP_2_CD03209</name>
</gene>
<evidence type="ECO:0000256" key="1">
    <source>
        <dbReference type="SAM" id="MobiDB-lite"/>
    </source>
</evidence>
<dbReference type="SUPFAM" id="SSF54695">
    <property type="entry name" value="POZ domain"/>
    <property type="match status" value="1"/>
</dbReference>
<dbReference type="PANTHER" id="PTHR45774">
    <property type="entry name" value="BTB/POZ DOMAIN-CONTAINING"/>
    <property type="match status" value="1"/>
</dbReference>
<keyword evidence="4" id="KW-1185">Reference proteome</keyword>
<evidence type="ECO:0000313" key="3">
    <source>
        <dbReference type="EMBL" id="CAB3387486.1"/>
    </source>
</evidence>
<dbReference type="PROSITE" id="PS50097">
    <property type="entry name" value="BTB"/>
    <property type="match status" value="1"/>
</dbReference>
<organism evidence="3 4">
    <name type="scientific">Cloeon dipterum</name>
    <dbReference type="NCBI Taxonomy" id="197152"/>
    <lineage>
        <taxon>Eukaryota</taxon>
        <taxon>Metazoa</taxon>
        <taxon>Ecdysozoa</taxon>
        <taxon>Arthropoda</taxon>
        <taxon>Hexapoda</taxon>
        <taxon>Insecta</taxon>
        <taxon>Pterygota</taxon>
        <taxon>Palaeoptera</taxon>
        <taxon>Ephemeroptera</taxon>
        <taxon>Pisciforma</taxon>
        <taxon>Baetidae</taxon>
        <taxon>Cloeon</taxon>
    </lineage>
</organism>
<feature type="compositionally biased region" description="Pro residues" evidence="1">
    <location>
        <begin position="210"/>
        <end position="220"/>
    </location>
</feature>
<dbReference type="InterPro" id="IPR011333">
    <property type="entry name" value="SKP1/BTB/POZ_sf"/>
</dbReference>
<dbReference type="OrthoDB" id="45365at2759"/>
<protein>
    <recommendedName>
        <fullName evidence="2">BTB domain-containing protein</fullName>
    </recommendedName>
</protein>
<dbReference type="Proteomes" id="UP000494165">
    <property type="component" value="Unassembled WGS sequence"/>
</dbReference>
<dbReference type="GO" id="GO:0005829">
    <property type="term" value="C:cytosol"/>
    <property type="evidence" value="ECO:0007669"/>
    <property type="project" value="TreeGrafter"/>
</dbReference>
<comment type="caution">
    <text evidence="3">The sequence shown here is derived from an EMBL/GenBank/DDBJ whole genome shotgun (WGS) entry which is preliminary data.</text>
</comment>
<dbReference type="PANTHER" id="PTHR45774:SF4">
    <property type="entry name" value="AXUNDEAD, ISOFORM F"/>
    <property type="match status" value="1"/>
</dbReference>
<dbReference type="Pfam" id="PF00651">
    <property type="entry name" value="BTB"/>
    <property type="match status" value="1"/>
</dbReference>
<feature type="region of interest" description="Disordered" evidence="1">
    <location>
        <begin position="200"/>
        <end position="220"/>
    </location>
</feature>
<sequence>MAATFGKMPSSSEKSGKKEAQLTDEFENLHLGLYPESYSYDCCFRVGKGDDTKIFRCHKFVLAAKSKAFSRMLMGFYREGHLGRDEPIAFDDCNPITFDLAKRFVYYNVQEFSTVPLACGVYKFAHKWLFPELKQAALDAIRETKTAADALMVYEMHTLLFEKERKHCKKFIVDNTEAVLNSYSWIKAQPSTVDEIFHAEPGGLSDMPSRPAPPLPPPPR</sequence>
<accession>A0A8S1DZR1</accession>